<protein>
    <submittedName>
        <fullName evidence="2">Uncharacterized protein</fullName>
    </submittedName>
</protein>
<keyword evidence="3" id="KW-1185">Reference proteome</keyword>
<feature type="signal peptide" evidence="1">
    <location>
        <begin position="1"/>
        <end position="39"/>
    </location>
</feature>
<sequence>MAFTRVLFSFASSSSSSHCWTVFILLSVMSPSMLPAVLCSCFCSPCNYLLNGDERCKCCVYHLMGKRSGDPNALNLGVNEKPVSVRNENVVEFDDNLLPRPVELYPETAASEMLPSSWSKNVEPGFVRKVSNLKPNEVTKTNEIVKSDKSILSDPAFARYFTTVKNLQAKSGRNVKQFAKSTRNKLYSLFWV</sequence>
<keyword evidence="1" id="KW-0732">Signal</keyword>
<reference evidence="2" key="2">
    <citation type="journal article" date="2021" name="Genome Biol. Evol.">
        <title>Developing a high-quality reference genome for a parasitic bivalve with doubly uniparental inheritance (Bivalvia: Unionida).</title>
        <authorList>
            <person name="Smith C.H."/>
        </authorList>
    </citation>
    <scope>NUCLEOTIDE SEQUENCE</scope>
    <source>
        <strain evidence="2">CHS0354</strain>
        <tissue evidence="2">Mantle</tissue>
    </source>
</reference>
<gene>
    <name evidence="2" type="ORF">CHS0354_015088</name>
</gene>
<organism evidence="2 3">
    <name type="scientific">Potamilus streckersoni</name>
    <dbReference type="NCBI Taxonomy" id="2493646"/>
    <lineage>
        <taxon>Eukaryota</taxon>
        <taxon>Metazoa</taxon>
        <taxon>Spiralia</taxon>
        <taxon>Lophotrochozoa</taxon>
        <taxon>Mollusca</taxon>
        <taxon>Bivalvia</taxon>
        <taxon>Autobranchia</taxon>
        <taxon>Heteroconchia</taxon>
        <taxon>Palaeoheterodonta</taxon>
        <taxon>Unionida</taxon>
        <taxon>Unionoidea</taxon>
        <taxon>Unionidae</taxon>
        <taxon>Ambleminae</taxon>
        <taxon>Lampsilini</taxon>
        <taxon>Potamilus</taxon>
    </lineage>
</organism>
<evidence type="ECO:0000256" key="1">
    <source>
        <dbReference type="SAM" id="SignalP"/>
    </source>
</evidence>
<dbReference type="AlphaFoldDB" id="A0AAE0TGG3"/>
<evidence type="ECO:0000313" key="2">
    <source>
        <dbReference type="EMBL" id="KAK3609894.1"/>
    </source>
</evidence>
<reference evidence="2" key="3">
    <citation type="submission" date="2023-05" db="EMBL/GenBank/DDBJ databases">
        <authorList>
            <person name="Smith C.H."/>
        </authorList>
    </citation>
    <scope>NUCLEOTIDE SEQUENCE</scope>
    <source>
        <strain evidence="2">CHS0354</strain>
        <tissue evidence="2">Mantle</tissue>
    </source>
</reference>
<accession>A0AAE0TGG3</accession>
<dbReference type="EMBL" id="JAEAOA010000935">
    <property type="protein sequence ID" value="KAK3609894.1"/>
    <property type="molecule type" value="Genomic_DNA"/>
</dbReference>
<evidence type="ECO:0000313" key="3">
    <source>
        <dbReference type="Proteomes" id="UP001195483"/>
    </source>
</evidence>
<feature type="chain" id="PRO_5042131594" evidence="1">
    <location>
        <begin position="40"/>
        <end position="192"/>
    </location>
</feature>
<name>A0AAE0TGG3_9BIVA</name>
<reference evidence="2" key="1">
    <citation type="journal article" date="2021" name="Genome Biol. Evol.">
        <title>A High-Quality Reference Genome for a Parasitic Bivalve with Doubly Uniparental Inheritance (Bivalvia: Unionida).</title>
        <authorList>
            <person name="Smith C.H."/>
        </authorList>
    </citation>
    <scope>NUCLEOTIDE SEQUENCE</scope>
    <source>
        <strain evidence="2">CHS0354</strain>
    </source>
</reference>
<comment type="caution">
    <text evidence="2">The sequence shown here is derived from an EMBL/GenBank/DDBJ whole genome shotgun (WGS) entry which is preliminary data.</text>
</comment>
<dbReference type="Proteomes" id="UP001195483">
    <property type="component" value="Unassembled WGS sequence"/>
</dbReference>
<proteinExistence type="predicted"/>